<feature type="transmembrane region" description="Helical" evidence="1">
    <location>
        <begin position="6"/>
        <end position="25"/>
    </location>
</feature>
<dbReference type="PATRIC" id="fig|1299334.3.peg.8000"/>
<keyword evidence="1" id="KW-0812">Transmembrane</keyword>
<reference evidence="2" key="1">
    <citation type="submission" date="2014-01" db="EMBL/GenBank/DDBJ databases">
        <authorList>
            <person name="Brown-Elliot B."/>
            <person name="Wallace R."/>
            <person name="Lenaerts A."/>
            <person name="Ordway D."/>
            <person name="DeGroote M.A."/>
            <person name="Parker T."/>
            <person name="Sizemore C."/>
            <person name="Tallon L.J."/>
            <person name="Sadzewicz L.K."/>
            <person name="Sengamalay N."/>
            <person name="Fraser C.M."/>
            <person name="Hine E."/>
            <person name="Shefchek K.A."/>
            <person name="Das S.P."/>
            <person name="Tettelin H."/>
        </authorList>
    </citation>
    <scope>NUCLEOTIDE SEQUENCE [LARGE SCALE GENOMIC DNA]</scope>
    <source>
        <strain evidence="2">4042</strain>
    </source>
</reference>
<protein>
    <submittedName>
        <fullName evidence="2">Acyltransferase family protein</fullName>
    </submittedName>
</protein>
<dbReference type="GO" id="GO:0016746">
    <property type="term" value="F:acyltransferase activity"/>
    <property type="evidence" value="ECO:0007669"/>
    <property type="project" value="UniProtKB-KW"/>
</dbReference>
<feature type="transmembrane region" description="Helical" evidence="1">
    <location>
        <begin position="45"/>
        <end position="66"/>
    </location>
</feature>
<keyword evidence="1" id="KW-1133">Transmembrane helix</keyword>
<keyword evidence="2" id="KW-0012">Acyltransferase</keyword>
<evidence type="ECO:0000313" key="2">
    <source>
        <dbReference type="EMBL" id="EUA19237.1"/>
    </source>
</evidence>
<gene>
    <name evidence="2" type="ORF">I553_10396</name>
</gene>
<comment type="caution">
    <text evidence="2">The sequence shown here is derived from an EMBL/GenBank/DDBJ whole genome shotgun (WGS) entry which is preliminary data.</text>
</comment>
<dbReference type="InterPro" id="IPR050623">
    <property type="entry name" value="Glucan_succinyl_AcylTrfase"/>
</dbReference>
<sequence>MLGLAYFVVHIFRMALFFMVAGFFARLLHQRLGTAGLIKNRLRRIGLPFLAAMVLIIPPAIGANIWGRCRSACTAAHRLAQALPSSVHQFH</sequence>
<keyword evidence="1" id="KW-0472">Membrane</keyword>
<name>X7ZI39_MYCXE</name>
<keyword evidence="2" id="KW-0808">Transferase</keyword>
<dbReference type="PANTHER" id="PTHR36927">
    <property type="entry name" value="BLR4337 PROTEIN"/>
    <property type="match status" value="1"/>
</dbReference>
<accession>X7ZI39</accession>
<dbReference type="PANTHER" id="PTHR36927:SF1">
    <property type="entry name" value="MDO-LIKE PROTEIN"/>
    <property type="match status" value="1"/>
</dbReference>
<organism evidence="2">
    <name type="scientific">Mycobacterium xenopi 4042</name>
    <dbReference type="NCBI Taxonomy" id="1299334"/>
    <lineage>
        <taxon>Bacteria</taxon>
        <taxon>Bacillati</taxon>
        <taxon>Actinomycetota</taxon>
        <taxon>Actinomycetes</taxon>
        <taxon>Mycobacteriales</taxon>
        <taxon>Mycobacteriaceae</taxon>
        <taxon>Mycobacterium</taxon>
    </lineage>
</organism>
<evidence type="ECO:0000256" key="1">
    <source>
        <dbReference type="SAM" id="Phobius"/>
    </source>
</evidence>
<dbReference type="AlphaFoldDB" id="X7ZI39"/>
<proteinExistence type="predicted"/>
<dbReference type="EMBL" id="JAOB01000073">
    <property type="protein sequence ID" value="EUA19237.1"/>
    <property type="molecule type" value="Genomic_DNA"/>
</dbReference>